<organism evidence="1 2">
    <name type="scientific">Mesorhabditis belari</name>
    <dbReference type="NCBI Taxonomy" id="2138241"/>
    <lineage>
        <taxon>Eukaryota</taxon>
        <taxon>Metazoa</taxon>
        <taxon>Ecdysozoa</taxon>
        <taxon>Nematoda</taxon>
        <taxon>Chromadorea</taxon>
        <taxon>Rhabditida</taxon>
        <taxon>Rhabditina</taxon>
        <taxon>Rhabditomorpha</taxon>
        <taxon>Rhabditoidea</taxon>
        <taxon>Rhabditidae</taxon>
        <taxon>Mesorhabditinae</taxon>
        <taxon>Mesorhabditis</taxon>
    </lineage>
</organism>
<accession>A0AAF3J8M2</accession>
<sequence>MGIRCAKHLVQKKPKNLPPPNCLYAQGAIEVHNKSHKTALVDVSFTTFRAPVEELNSAVSGSGLSKDDDYEMYRYLSSPNCLATIDPGEKRIFFPGSETAFLTIFQKKERLHRLIRDGQEEEFMISLCENHPLRIGCSVNLHDGWFEIYPENYLWEKRMGQTVEIRNLDGKAVYIKVDVGEHTAVEIPIREREGPWFCTNWYHKVYYRKFVPPGYTFLHRQNMKWYLPYSKKTKQKIFVTVIKADDDGTSTSRIARKELILSNVDLGKMGGFVIQIDHKGRIVPEMAGM</sequence>
<evidence type="ECO:0000313" key="1">
    <source>
        <dbReference type="Proteomes" id="UP000887575"/>
    </source>
</evidence>
<name>A0AAF3J8M2_9BILA</name>
<dbReference type="AlphaFoldDB" id="A0AAF3J8M2"/>
<reference evidence="2" key="1">
    <citation type="submission" date="2024-02" db="UniProtKB">
        <authorList>
            <consortium name="WormBaseParasite"/>
        </authorList>
    </citation>
    <scope>IDENTIFICATION</scope>
</reference>
<dbReference type="WBParaSite" id="MBELARI_LOCUS3353">
    <property type="protein sequence ID" value="MBELARI_LOCUS3353"/>
    <property type="gene ID" value="MBELARI_LOCUS3353"/>
</dbReference>
<dbReference type="Proteomes" id="UP000887575">
    <property type="component" value="Unassembled WGS sequence"/>
</dbReference>
<proteinExistence type="predicted"/>
<evidence type="ECO:0000313" key="2">
    <source>
        <dbReference type="WBParaSite" id="MBELARI_LOCUS3353"/>
    </source>
</evidence>
<protein>
    <submittedName>
        <fullName evidence="2">Uncharacterized protein</fullName>
    </submittedName>
</protein>
<keyword evidence="1" id="KW-1185">Reference proteome</keyword>